<keyword evidence="5" id="KW-0762">Sugar transport</keyword>
<dbReference type="Pfam" id="PF02563">
    <property type="entry name" value="Poly_export"/>
    <property type="match status" value="1"/>
</dbReference>
<comment type="similarity">
    <text evidence="2">Belongs to the BexD/CtrA/VexA family.</text>
</comment>
<evidence type="ECO:0000256" key="6">
    <source>
        <dbReference type="ARBA" id="ARBA00022692"/>
    </source>
</evidence>
<proteinExistence type="inferred from homology"/>
<evidence type="ECO:0000256" key="1">
    <source>
        <dbReference type="ARBA" id="ARBA00004571"/>
    </source>
</evidence>
<evidence type="ECO:0000313" key="17">
    <source>
        <dbReference type="EMBL" id="GGG94226.1"/>
    </source>
</evidence>
<keyword evidence="9" id="KW-0406">Ion transport</keyword>
<dbReference type="InterPro" id="IPR003715">
    <property type="entry name" value="Poly_export_N"/>
</dbReference>
<keyword evidence="14" id="KW-0449">Lipoprotein</keyword>
<evidence type="ECO:0000259" key="16">
    <source>
        <dbReference type="Pfam" id="PF22461"/>
    </source>
</evidence>
<evidence type="ECO:0000256" key="3">
    <source>
        <dbReference type="ARBA" id="ARBA00022448"/>
    </source>
</evidence>
<keyword evidence="6" id="KW-0812">Transmembrane</keyword>
<evidence type="ECO:0000313" key="18">
    <source>
        <dbReference type="Proteomes" id="UP000648722"/>
    </source>
</evidence>
<dbReference type="Proteomes" id="UP000648722">
    <property type="component" value="Unassembled WGS sequence"/>
</dbReference>
<evidence type="ECO:0000256" key="12">
    <source>
        <dbReference type="ARBA" id="ARBA00023139"/>
    </source>
</evidence>
<gene>
    <name evidence="17" type="ORF">GCM10007420_07160</name>
</gene>
<keyword evidence="4" id="KW-1134">Transmembrane beta strand</keyword>
<keyword evidence="3" id="KW-0813">Transport</keyword>
<feature type="domain" description="Polysaccharide export protein N-terminal" evidence="15">
    <location>
        <begin position="63"/>
        <end position="138"/>
    </location>
</feature>
<accession>A0ABQ1XI77</accession>
<sequence length="217" mass="23390">MATKTVMLDTSDVSRGYLMYRLLLVLVLAFSNVACATSGSSAEFVDAATGAGVVLADPSEEQREQSEYRLGSGDRLRVIVFGEDTLSGEYTVDGSGAVSLPLIGEVTAGGLTLREFQRAVEASLSDGYLNDPRVSAEVMNFRPFYIMGEVREPGEYPFTSGLTVVNAVATAGGFTYRANTRRVFIKRAGSALEVEYPLTVNTPVQPGDTIRVAERFF</sequence>
<evidence type="ECO:0000256" key="14">
    <source>
        <dbReference type="ARBA" id="ARBA00023288"/>
    </source>
</evidence>
<evidence type="ECO:0000259" key="15">
    <source>
        <dbReference type="Pfam" id="PF02563"/>
    </source>
</evidence>
<evidence type="ECO:0000256" key="8">
    <source>
        <dbReference type="ARBA" id="ARBA00023047"/>
    </source>
</evidence>
<keyword evidence="10" id="KW-0626">Porin</keyword>
<dbReference type="PANTHER" id="PTHR33619">
    <property type="entry name" value="POLYSACCHARIDE EXPORT PROTEIN GFCE-RELATED"/>
    <property type="match status" value="1"/>
</dbReference>
<evidence type="ECO:0000256" key="5">
    <source>
        <dbReference type="ARBA" id="ARBA00022597"/>
    </source>
</evidence>
<dbReference type="InterPro" id="IPR049712">
    <property type="entry name" value="Poly_export"/>
</dbReference>
<keyword evidence="8" id="KW-0625">Polysaccharide transport</keyword>
<feature type="domain" description="SLBB" evidence="16">
    <location>
        <begin position="144"/>
        <end position="212"/>
    </location>
</feature>
<keyword evidence="18" id="KW-1185">Reference proteome</keyword>
<evidence type="ECO:0000256" key="9">
    <source>
        <dbReference type="ARBA" id="ARBA00023065"/>
    </source>
</evidence>
<evidence type="ECO:0000256" key="13">
    <source>
        <dbReference type="ARBA" id="ARBA00023237"/>
    </source>
</evidence>
<reference evidence="18" key="1">
    <citation type="journal article" date="2019" name="Int. J. Syst. Evol. Microbiol.">
        <title>The Global Catalogue of Microorganisms (GCM) 10K type strain sequencing project: providing services to taxonomists for standard genome sequencing and annotation.</title>
        <authorList>
            <consortium name="The Broad Institute Genomics Platform"/>
            <consortium name="The Broad Institute Genome Sequencing Center for Infectious Disease"/>
            <person name="Wu L."/>
            <person name="Ma J."/>
        </authorList>
    </citation>
    <scope>NUCLEOTIDE SEQUENCE [LARGE SCALE GENOMIC DNA]</scope>
    <source>
        <strain evidence="18">CGMCC 1.12766</strain>
    </source>
</reference>
<name>A0ABQ1XI77_9PROT</name>
<keyword evidence="13" id="KW-0998">Cell outer membrane</keyword>
<dbReference type="Gene3D" id="3.30.1950.10">
    <property type="entry name" value="wza like domain"/>
    <property type="match status" value="1"/>
</dbReference>
<comment type="subcellular location">
    <subcellularLocation>
        <location evidence="1">Cell outer membrane</location>
        <topology evidence="1">Multi-pass membrane protein</topology>
    </subcellularLocation>
</comment>
<evidence type="ECO:0000256" key="4">
    <source>
        <dbReference type="ARBA" id="ARBA00022452"/>
    </source>
</evidence>
<dbReference type="Gene3D" id="3.10.560.10">
    <property type="entry name" value="Outer membrane lipoprotein wza domain like"/>
    <property type="match status" value="1"/>
</dbReference>
<keyword evidence="11" id="KW-0472">Membrane</keyword>
<dbReference type="EMBL" id="BMFS01000002">
    <property type="protein sequence ID" value="GGG94226.1"/>
    <property type="molecule type" value="Genomic_DNA"/>
</dbReference>
<evidence type="ECO:0000256" key="11">
    <source>
        <dbReference type="ARBA" id="ARBA00023136"/>
    </source>
</evidence>
<evidence type="ECO:0000256" key="7">
    <source>
        <dbReference type="ARBA" id="ARBA00022729"/>
    </source>
</evidence>
<evidence type="ECO:0000256" key="10">
    <source>
        <dbReference type="ARBA" id="ARBA00023114"/>
    </source>
</evidence>
<dbReference type="InterPro" id="IPR054765">
    <property type="entry name" value="SLBB_dom"/>
</dbReference>
<protein>
    <submittedName>
        <fullName evidence="17">Polysaccharide export protein</fullName>
    </submittedName>
</protein>
<keyword evidence="12" id="KW-0564">Palmitate</keyword>
<dbReference type="PANTHER" id="PTHR33619:SF3">
    <property type="entry name" value="POLYSACCHARIDE EXPORT PROTEIN GFCE-RELATED"/>
    <property type="match status" value="1"/>
</dbReference>
<dbReference type="Pfam" id="PF22461">
    <property type="entry name" value="SLBB_2"/>
    <property type="match status" value="1"/>
</dbReference>
<evidence type="ECO:0000256" key="2">
    <source>
        <dbReference type="ARBA" id="ARBA00009450"/>
    </source>
</evidence>
<comment type="caution">
    <text evidence="17">The sequence shown here is derived from an EMBL/GenBank/DDBJ whole genome shotgun (WGS) entry which is preliminary data.</text>
</comment>
<dbReference type="RefSeq" id="WP_217982970.1">
    <property type="nucleotide sequence ID" value="NZ_BMFS01000002.1"/>
</dbReference>
<keyword evidence="7" id="KW-0732">Signal</keyword>
<organism evidence="17 18">
    <name type="scientific">Glycocaulis albus</name>
    <dbReference type="NCBI Taxonomy" id="1382801"/>
    <lineage>
        <taxon>Bacteria</taxon>
        <taxon>Pseudomonadati</taxon>
        <taxon>Pseudomonadota</taxon>
        <taxon>Alphaproteobacteria</taxon>
        <taxon>Maricaulales</taxon>
        <taxon>Maricaulaceae</taxon>
        <taxon>Glycocaulis</taxon>
    </lineage>
</organism>